<evidence type="ECO:0000313" key="2">
    <source>
        <dbReference type="Proteomes" id="UP000058925"/>
    </source>
</evidence>
<protein>
    <submittedName>
        <fullName evidence="1">Uncharacterized protein</fullName>
    </submittedName>
</protein>
<gene>
    <name evidence="1" type="ORF">NMY3_02788</name>
</gene>
<dbReference type="RefSeq" id="WP_196816151.1">
    <property type="nucleotide sequence ID" value="NZ_CP012850.1"/>
</dbReference>
<name>A0A654LZU0_9ARCH</name>
<dbReference type="AlphaFoldDB" id="A0A654LZU0"/>
<dbReference type="GeneID" id="60422697"/>
<evidence type="ECO:0000313" key="1">
    <source>
        <dbReference type="EMBL" id="ALI36978.1"/>
    </source>
</evidence>
<dbReference type="OrthoDB" id="11453at2157"/>
<dbReference type="KEGG" id="taa:NMY3_02788"/>
<dbReference type="Proteomes" id="UP000058925">
    <property type="component" value="Chromosome"/>
</dbReference>
<proteinExistence type="predicted"/>
<organism evidence="1 2">
    <name type="scientific">Candidatus Nitrosocosmicus oleophilus</name>
    <dbReference type="NCBI Taxonomy" id="1353260"/>
    <lineage>
        <taxon>Archaea</taxon>
        <taxon>Nitrososphaerota</taxon>
        <taxon>Nitrososphaeria</taxon>
        <taxon>Nitrososphaerales</taxon>
        <taxon>Nitrososphaeraceae</taxon>
        <taxon>Candidatus Nitrosocosmicus</taxon>
    </lineage>
</organism>
<dbReference type="EMBL" id="CP012850">
    <property type="protein sequence ID" value="ALI36978.1"/>
    <property type="molecule type" value="Genomic_DNA"/>
</dbReference>
<accession>A0A654LZU0</accession>
<keyword evidence="2" id="KW-1185">Reference proteome</keyword>
<sequence length="183" mass="21118">MNREEIALNIISKAIKHVQSNPQVVRENGCAACHVLFVLAEEMNVSEQDASDLLSEVLSKSSNLDDEFIAMVENIHMKKRMMGNVFAIKTRESKDKYIDSNFKNTIAEIHSDLINYGPDVTLRKLLISLISLEIAKNIGTDYHASTEELYHYMRRNHQDTNKELMVFINQLYQIIIRVKINYD</sequence>
<reference evidence="2" key="1">
    <citation type="submission" date="2015-10" db="EMBL/GenBank/DDBJ databases">
        <title>Niche specialization of a soil ammonia-oxidizing archaeon, Candidatus Nitrosocosmicus oleophilus.</title>
        <authorList>
            <person name="Jung M.-Y."/>
            <person name="Rhee S.-K."/>
        </authorList>
    </citation>
    <scope>NUCLEOTIDE SEQUENCE [LARGE SCALE GENOMIC DNA]</scope>
    <source>
        <strain evidence="2">MY3</strain>
    </source>
</reference>